<dbReference type="PANTHER" id="PTHR23502">
    <property type="entry name" value="MAJOR FACILITATOR SUPERFAMILY"/>
    <property type="match status" value="1"/>
</dbReference>
<dbReference type="PANTHER" id="PTHR23502:SF34">
    <property type="entry name" value="PROTEIN HOL1"/>
    <property type="match status" value="1"/>
</dbReference>
<feature type="transmembrane region" description="Helical" evidence="5">
    <location>
        <begin position="54"/>
        <end position="83"/>
    </location>
</feature>
<dbReference type="GO" id="GO:0022857">
    <property type="term" value="F:transmembrane transporter activity"/>
    <property type="evidence" value="ECO:0007669"/>
    <property type="project" value="InterPro"/>
</dbReference>
<dbReference type="SUPFAM" id="SSF103473">
    <property type="entry name" value="MFS general substrate transporter"/>
    <property type="match status" value="1"/>
</dbReference>
<dbReference type="InterPro" id="IPR036259">
    <property type="entry name" value="MFS_trans_sf"/>
</dbReference>
<feature type="transmembrane region" description="Helical" evidence="5">
    <location>
        <begin position="135"/>
        <end position="152"/>
    </location>
</feature>
<evidence type="ECO:0000256" key="4">
    <source>
        <dbReference type="ARBA" id="ARBA00023136"/>
    </source>
</evidence>
<protein>
    <recommendedName>
        <fullName evidence="6">Major facilitator superfamily (MFS) profile domain-containing protein</fullName>
    </recommendedName>
</protein>
<evidence type="ECO:0000256" key="2">
    <source>
        <dbReference type="ARBA" id="ARBA00022692"/>
    </source>
</evidence>
<comment type="caution">
    <text evidence="7">The sequence shown here is derived from an EMBL/GenBank/DDBJ whole genome shotgun (WGS) entry which is preliminary data.</text>
</comment>
<keyword evidence="4 5" id="KW-0472">Membrane</keyword>
<feature type="transmembrane region" description="Helical" evidence="5">
    <location>
        <begin position="223"/>
        <end position="243"/>
    </location>
</feature>
<feature type="transmembrane region" description="Helical" evidence="5">
    <location>
        <begin position="498"/>
        <end position="519"/>
    </location>
</feature>
<evidence type="ECO:0000259" key="6">
    <source>
        <dbReference type="PROSITE" id="PS50850"/>
    </source>
</evidence>
<dbReference type="InterPro" id="IPR011701">
    <property type="entry name" value="MFS"/>
</dbReference>
<accession>A0A8H7J5H8</accession>
<dbReference type="Gene3D" id="1.20.1250.20">
    <property type="entry name" value="MFS general substrate transporter like domains"/>
    <property type="match status" value="1"/>
</dbReference>
<feature type="transmembrane region" description="Helical" evidence="5">
    <location>
        <begin position="325"/>
        <end position="347"/>
    </location>
</feature>
<feature type="transmembrane region" description="Helical" evidence="5">
    <location>
        <begin position="164"/>
        <end position="187"/>
    </location>
</feature>
<evidence type="ECO:0000313" key="8">
    <source>
        <dbReference type="Proteomes" id="UP000651452"/>
    </source>
</evidence>
<proteinExistence type="predicted"/>
<dbReference type="PROSITE" id="PS50850">
    <property type="entry name" value="MFS"/>
    <property type="match status" value="1"/>
</dbReference>
<keyword evidence="8" id="KW-1185">Reference proteome</keyword>
<keyword evidence="3 5" id="KW-1133">Transmembrane helix</keyword>
<feature type="transmembrane region" description="Helical" evidence="5">
    <location>
        <begin position="359"/>
        <end position="383"/>
    </location>
</feature>
<evidence type="ECO:0000313" key="7">
    <source>
        <dbReference type="EMBL" id="KAF9696857.1"/>
    </source>
</evidence>
<dbReference type="Pfam" id="PF07690">
    <property type="entry name" value="MFS_1"/>
    <property type="match status" value="1"/>
</dbReference>
<feature type="domain" description="Major facilitator superfamily (MFS) profile" evidence="6">
    <location>
        <begin position="56"/>
        <end position="547"/>
    </location>
</feature>
<evidence type="ECO:0000256" key="1">
    <source>
        <dbReference type="ARBA" id="ARBA00004141"/>
    </source>
</evidence>
<reference evidence="7" key="1">
    <citation type="submission" date="2018-12" db="EMBL/GenBank/DDBJ databases">
        <authorList>
            <person name="Syme R.A."/>
            <person name="Farfan-Caceres L."/>
            <person name="Lichtenzveig J."/>
        </authorList>
    </citation>
    <scope>NUCLEOTIDE SEQUENCE</scope>
    <source>
        <strain evidence="7">Al4</strain>
    </source>
</reference>
<sequence>MGRTTTVRNPAEIRKKNNLGSLQLRHVDSNQIILIPSPTSDPNDPLNWSARYRWYIIILVSAAIFFCNFLAAGPTVVITQVTADFFGAPPENVNFVSDISKTAYFFTTTALASSMQGIGAFLWMPLIVKYGRRPVYISSFVLYTICAAWAGASQSYSSELASRIIMGVAAGAAEVLAPLTISDIFFLHERGTVMAIYTCALSAGASGGIIVAGLISINNDWRLIYWVATALIGTCTICVILTFPETIYLRDGAASNPMTQDESKECDLESKAPVTAQINDTSASTNTPEKRSYASSLRIFSGTYTQESLWKLFLRPMAFLILPQVLWATLVMSGTIGFLVAITSNFAPAFETAYGFKPWQSGLCFIAALVGAFIGIFAGGHLSDWIADVQTQRNGGVREPEMRLPAILVSVVTAPLALVLYGVGIEYKLHWVCPTIALALINFSIVQATNVSLVYTIDCYRPVAGEITVTQMAWKSAFGFLLSFYTNPWVQKSGYLNAYGAMAGISGGLIVLGVPFFIWGAKIRSATWQWAPVRKFVHWDEDREVGE</sequence>
<dbReference type="EMBL" id="RZGK01000009">
    <property type="protein sequence ID" value="KAF9696857.1"/>
    <property type="molecule type" value="Genomic_DNA"/>
</dbReference>
<feature type="transmembrane region" description="Helical" evidence="5">
    <location>
        <begin position="467"/>
        <end position="486"/>
    </location>
</feature>
<feature type="transmembrane region" description="Helical" evidence="5">
    <location>
        <begin position="429"/>
        <end position="455"/>
    </location>
</feature>
<gene>
    <name evidence="7" type="ORF">EKO04_005704</name>
</gene>
<dbReference type="Proteomes" id="UP000651452">
    <property type="component" value="Unassembled WGS sequence"/>
</dbReference>
<comment type="subcellular location">
    <subcellularLocation>
        <location evidence="1">Membrane</location>
        <topology evidence="1">Multi-pass membrane protein</topology>
    </subcellularLocation>
</comment>
<name>A0A8H7J5H8_9PLEO</name>
<keyword evidence="2 5" id="KW-0812">Transmembrane</keyword>
<dbReference type="InterPro" id="IPR020846">
    <property type="entry name" value="MFS_dom"/>
</dbReference>
<reference evidence="7" key="2">
    <citation type="submission" date="2020-09" db="EMBL/GenBank/DDBJ databases">
        <title>Reference genome assembly for Australian Ascochyta lentis isolate Al4.</title>
        <authorList>
            <person name="Lee R.C."/>
            <person name="Farfan-Caceres L.M."/>
            <person name="Debler J.W."/>
            <person name="Williams A.H."/>
            <person name="Henares B.M."/>
        </authorList>
    </citation>
    <scope>NUCLEOTIDE SEQUENCE</scope>
    <source>
        <strain evidence="7">Al4</strain>
    </source>
</reference>
<feature type="transmembrane region" description="Helical" evidence="5">
    <location>
        <begin position="194"/>
        <end position="217"/>
    </location>
</feature>
<dbReference type="AlphaFoldDB" id="A0A8H7J5H8"/>
<feature type="transmembrane region" description="Helical" evidence="5">
    <location>
        <begin position="404"/>
        <end position="423"/>
    </location>
</feature>
<organism evidence="7 8">
    <name type="scientific">Ascochyta lentis</name>
    <dbReference type="NCBI Taxonomy" id="205686"/>
    <lineage>
        <taxon>Eukaryota</taxon>
        <taxon>Fungi</taxon>
        <taxon>Dikarya</taxon>
        <taxon>Ascomycota</taxon>
        <taxon>Pezizomycotina</taxon>
        <taxon>Dothideomycetes</taxon>
        <taxon>Pleosporomycetidae</taxon>
        <taxon>Pleosporales</taxon>
        <taxon>Pleosporineae</taxon>
        <taxon>Didymellaceae</taxon>
        <taxon>Ascochyta</taxon>
    </lineage>
</organism>
<evidence type="ECO:0000256" key="3">
    <source>
        <dbReference type="ARBA" id="ARBA00022989"/>
    </source>
</evidence>
<evidence type="ECO:0000256" key="5">
    <source>
        <dbReference type="SAM" id="Phobius"/>
    </source>
</evidence>
<dbReference type="OrthoDB" id="268400at2759"/>
<feature type="transmembrane region" description="Helical" evidence="5">
    <location>
        <begin position="103"/>
        <end position="123"/>
    </location>
</feature>
<dbReference type="GO" id="GO:0005886">
    <property type="term" value="C:plasma membrane"/>
    <property type="evidence" value="ECO:0007669"/>
    <property type="project" value="TreeGrafter"/>
</dbReference>